<dbReference type="Pfam" id="PF01694">
    <property type="entry name" value="Rhomboid"/>
    <property type="match status" value="1"/>
</dbReference>
<accession>A0A2T4IJA6</accession>
<dbReference type="SUPFAM" id="SSF144091">
    <property type="entry name" value="Rhomboid-like"/>
    <property type="match status" value="1"/>
</dbReference>
<feature type="transmembrane region" description="Helical" evidence="7">
    <location>
        <begin position="385"/>
        <end position="402"/>
    </location>
</feature>
<feature type="transmembrane region" description="Helical" evidence="7">
    <location>
        <begin position="360"/>
        <end position="379"/>
    </location>
</feature>
<comment type="caution">
    <text evidence="9">The sequence shown here is derived from an EMBL/GenBank/DDBJ whole genome shotgun (WGS) entry which is preliminary data.</text>
</comment>
<comment type="subcellular location">
    <subcellularLocation>
        <location evidence="1">Membrane</location>
        <topology evidence="1">Multi-pass membrane protein</topology>
    </subcellularLocation>
</comment>
<gene>
    <name evidence="9" type="ORF">C8261_00010</name>
</gene>
<dbReference type="PANTHER" id="PTHR43731">
    <property type="entry name" value="RHOMBOID PROTEASE"/>
    <property type="match status" value="1"/>
</dbReference>
<feature type="transmembrane region" description="Helical" evidence="7">
    <location>
        <begin position="422"/>
        <end position="442"/>
    </location>
</feature>
<dbReference type="Proteomes" id="UP000241193">
    <property type="component" value="Unassembled WGS sequence"/>
</dbReference>
<keyword evidence="10" id="KW-1185">Reference proteome</keyword>
<dbReference type="Gene3D" id="1.20.1540.10">
    <property type="entry name" value="Rhomboid-like"/>
    <property type="match status" value="1"/>
</dbReference>
<reference evidence="9 10" key="1">
    <citation type="submission" date="2018-03" db="EMBL/GenBank/DDBJ databases">
        <authorList>
            <person name="Keele B.F."/>
        </authorList>
    </citation>
    <scope>NUCLEOTIDE SEQUENCE [LARGE SCALE GENOMIC DNA]</scope>
    <source>
        <strain evidence="9 10">D20</strain>
    </source>
</reference>
<keyword evidence="3 7" id="KW-0812">Transmembrane</keyword>
<feature type="transmembrane region" description="Helical" evidence="7">
    <location>
        <begin position="41"/>
        <end position="60"/>
    </location>
</feature>
<evidence type="ECO:0000256" key="5">
    <source>
        <dbReference type="ARBA" id="ARBA00022989"/>
    </source>
</evidence>
<keyword evidence="4" id="KW-0378">Hydrolase</keyword>
<dbReference type="OrthoDB" id="9778341at2"/>
<dbReference type="RefSeq" id="WP_146161620.1">
    <property type="nucleotide sequence ID" value="NZ_PZKC01000001.1"/>
</dbReference>
<evidence type="ECO:0000256" key="7">
    <source>
        <dbReference type="SAM" id="Phobius"/>
    </source>
</evidence>
<name>A0A2T4IJA6_9RHOO</name>
<keyword evidence="9" id="KW-0645">Protease</keyword>
<keyword evidence="6 7" id="KW-0472">Membrane</keyword>
<evidence type="ECO:0000313" key="10">
    <source>
        <dbReference type="Proteomes" id="UP000241193"/>
    </source>
</evidence>
<dbReference type="GO" id="GO:0016020">
    <property type="term" value="C:membrane"/>
    <property type="evidence" value="ECO:0007669"/>
    <property type="project" value="UniProtKB-SubCell"/>
</dbReference>
<evidence type="ECO:0000256" key="2">
    <source>
        <dbReference type="ARBA" id="ARBA00009045"/>
    </source>
</evidence>
<dbReference type="GO" id="GO:0006508">
    <property type="term" value="P:proteolysis"/>
    <property type="evidence" value="ECO:0007669"/>
    <property type="project" value="UniProtKB-KW"/>
</dbReference>
<dbReference type="InterPro" id="IPR022764">
    <property type="entry name" value="Peptidase_S54_rhomboid_dom"/>
</dbReference>
<evidence type="ECO:0000259" key="8">
    <source>
        <dbReference type="Pfam" id="PF01694"/>
    </source>
</evidence>
<protein>
    <submittedName>
        <fullName evidence="9">Rhomboid family intramembrane serine protease</fullName>
    </submittedName>
</protein>
<evidence type="ECO:0000256" key="1">
    <source>
        <dbReference type="ARBA" id="ARBA00004141"/>
    </source>
</evidence>
<dbReference type="AlphaFoldDB" id="A0A2T4IJA6"/>
<reference evidence="9 10" key="2">
    <citation type="submission" date="2018-04" db="EMBL/GenBank/DDBJ databases">
        <title>Thauera lacus sp. nov., isolated from an saline lake in Inner Mongolia, China.</title>
        <authorList>
            <person name="Liang Q.-Y."/>
        </authorList>
    </citation>
    <scope>NUCLEOTIDE SEQUENCE [LARGE SCALE GENOMIC DNA]</scope>
    <source>
        <strain evidence="9 10">D20</strain>
    </source>
</reference>
<dbReference type="PANTHER" id="PTHR43731:SF14">
    <property type="entry name" value="PRESENILIN-ASSOCIATED RHOMBOID-LIKE PROTEIN, MITOCHONDRIAL"/>
    <property type="match status" value="1"/>
</dbReference>
<sequence length="577" mass="61137">MRSDQVDTVGEGGAVKLEAAEPADTTVHCFASSADSRVGRLLSWGARAALAVLAVAVLALHDDMSALLAVLVPWTLIVVPGWLLLRNLLKPGQVVLRVDAGGIASPLFRGARKRYAWTEVSGVAQRVLQGAWVLELQLNTDPARPDRRSFWSGRNPARPFLLLTMFDDATRAQIIDTVVAALAAHAAASGRDTTGMVDELAAEQQFAAELRALAPVPWVTWGLCAANVLVWLATLALGADFAGSAADKLLQWGGNAASEVQRGQWWRLLSATFLHSGFVHLAMNMVGLLAAGVTVERIYGHRLFILLYLAAGLSGSALSLHFSAQSAVSVGASGAVFGITGALLVAVLQHRHRLPAAFSAQMLSGVGFFIFYSLLQGFARADVDNAAHIGGLLGGCVLAALLPERFDPAHFAATFRRRALTAVLLTALAVGGLAALAPPAAVDQVARVQAARALDEAMATFQEAVAALQADEARRQAGEIGERELDVLGRTVHGPAFRIVQTQLQAVELDAGHPLGDFLVDIRRMTELLVEALEMDTIYSGGGLRAADPLRMAAIEAELAELAARMQRRADEHGAAR</sequence>
<comment type="similarity">
    <text evidence="2">Belongs to the peptidase S54 family.</text>
</comment>
<proteinExistence type="inferred from homology"/>
<dbReference type="InterPro" id="IPR035952">
    <property type="entry name" value="Rhomboid-like_sf"/>
</dbReference>
<evidence type="ECO:0000256" key="6">
    <source>
        <dbReference type="ARBA" id="ARBA00023136"/>
    </source>
</evidence>
<organism evidence="9 10">
    <name type="scientific">Pseudothauera lacus</name>
    <dbReference type="NCBI Taxonomy" id="2136175"/>
    <lineage>
        <taxon>Bacteria</taxon>
        <taxon>Pseudomonadati</taxon>
        <taxon>Pseudomonadota</taxon>
        <taxon>Betaproteobacteria</taxon>
        <taxon>Rhodocyclales</taxon>
        <taxon>Zoogloeaceae</taxon>
        <taxon>Pseudothauera</taxon>
    </lineage>
</organism>
<feature type="transmembrane region" description="Helical" evidence="7">
    <location>
        <begin position="66"/>
        <end position="85"/>
    </location>
</feature>
<dbReference type="GO" id="GO:0004252">
    <property type="term" value="F:serine-type endopeptidase activity"/>
    <property type="evidence" value="ECO:0007669"/>
    <property type="project" value="InterPro"/>
</dbReference>
<feature type="transmembrane region" description="Helical" evidence="7">
    <location>
        <begin position="268"/>
        <end position="291"/>
    </location>
</feature>
<feature type="transmembrane region" description="Helical" evidence="7">
    <location>
        <begin position="303"/>
        <end position="322"/>
    </location>
</feature>
<feature type="domain" description="Peptidase S54 rhomboid" evidence="8">
    <location>
        <begin position="262"/>
        <end position="402"/>
    </location>
</feature>
<evidence type="ECO:0000313" key="9">
    <source>
        <dbReference type="EMBL" id="PTD97859.1"/>
    </source>
</evidence>
<dbReference type="InterPro" id="IPR050925">
    <property type="entry name" value="Rhomboid_protease_S54"/>
</dbReference>
<evidence type="ECO:0000256" key="3">
    <source>
        <dbReference type="ARBA" id="ARBA00022692"/>
    </source>
</evidence>
<evidence type="ECO:0000256" key="4">
    <source>
        <dbReference type="ARBA" id="ARBA00022801"/>
    </source>
</evidence>
<feature type="transmembrane region" description="Helical" evidence="7">
    <location>
        <begin position="328"/>
        <end position="348"/>
    </location>
</feature>
<dbReference type="EMBL" id="PZKC01000001">
    <property type="protein sequence ID" value="PTD97859.1"/>
    <property type="molecule type" value="Genomic_DNA"/>
</dbReference>
<keyword evidence="5 7" id="KW-1133">Transmembrane helix</keyword>
<feature type="transmembrane region" description="Helical" evidence="7">
    <location>
        <begin position="218"/>
        <end position="239"/>
    </location>
</feature>